<dbReference type="Pfam" id="PF11716">
    <property type="entry name" value="MDMPI_N"/>
    <property type="match status" value="1"/>
</dbReference>
<dbReference type="NCBIfam" id="TIGR03083">
    <property type="entry name" value="maleylpyruvate isomerase family mycothiol-dependent enzyme"/>
    <property type="match status" value="1"/>
</dbReference>
<name>A0A6J4L1U5_9ACTN</name>
<proteinExistence type="predicted"/>
<dbReference type="Gene3D" id="1.20.120.450">
    <property type="entry name" value="dinb family like domain"/>
    <property type="match status" value="1"/>
</dbReference>
<dbReference type="GO" id="GO:0046872">
    <property type="term" value="F:metal ion binding"/>
    <property type="evidence" value="ECO:0007669"/>
    <property type="project" value="InterPro"/>
</dbReference>
<organism evidence="2">
    <name type="scientific">uncultured Nocardioidaceae bacterium</name>
    <dbReference type="NCBI Taxonomy" id="253824"/>
    <lineage>
        <taxon>Bacteria</taxon>
        <taxon>Bacillati</taxon>
        <taxon>Actinomycetota</taxon>
        <taxon>Actinomycetes</taxon>
        <taxon>Propionibacteriales</taxon>
        <taxon>Nocardioidaceae</taxon>
        <taxon>environmental samples</taxon>
    </lineage>
</organism>
<gene>
    <name evidence="2" type="ORF">AVDCRST_MAG34-1405</name>
</gene>
<dbReference type="InterPro" id="IPR034660">
    <property type="entry name" value="DinB/YfiT-like"/>
</dbReference>
<dbReference type="InterPro" id="IPR017517">
    <property type="entry name" value="Maleyloyr_isom"/>
</dbReference>
<evidence type="ECO:0000313" key="2">
    <source>
        <dbReference type="EMBL" id="CAA9320510.1"/>
    </source>
</evidence>
<dbReference type="AlphaFoldDB" id="A0A6J4L1U5"/>
<dbReference type="NCBIfam" id="TIGR03086">
    <property type="entry name" value="TIGR03086 family metal-binding protein"/>
    <property type="match status" value="1"/>
</dbReference>
<dbReference type="SUPFAM" id="SSF109854">
    <property type="entry name" value="DinB/YfiT-like putative metalloenzymes"/>
    <property type="match status" value="1"/>
</dbReference>
<dbReference type="InterPro" id="IPR024344">
    <property type="entry name" value="MDMPI_metal-binding"/>
</dbReference>
<reference evidence="2" key="1">
    <citation type="submission" date="2020-02" db="EMBL/GenBank/DDBJ databases">
        <authorList>
            <person name="Meier V. D."/>
        </authorList>
    </citation>
    <scope>NUCLEOTIDE SEQUENCE</scope>
    <source>
        <strain evidence="2">AVDCRST_MAG34</strain>
    </source>
</reference>
<feature type="domain" description="Mycothiol-dependent maleylpyruvate isomerase metal-binding" evidence="1">
    <location>
        <begin position="14"/>
        <end position="128"/>
    </location>
</feature>
<evidence type="ECO:0000259" key="1">
    <source>
        <dbReference type="Pfam" id="PF11716"/>
    </source>
</evidence>
<dbReference type="EMBL" id="CADCUI010000001">
    <property type="protein sequence ID" value="CAA9320510.1"/>
    <property type="molecule type" value="Genomic_DNA"/>
</dbReference>
<sequence>MSRQDAAERHRTVSGAFTQKVAGVPAGRWDDPSPVPEWAARDVVRHLVDWFPAFLRAGSGVELASGPPVDDDPAGAWRVHATAVQRLLDDPATDALVLENPHVGRLPVADAVDRFYTADVFMHTWDLARATGQDETLDATMCRELYEGMLPLDDMLRASGQYGPRTAVPDDATVQTKLLAFIGRAP</sequence>
<dbReference type="InterPro" id="IPR017520">
    <property type="entry name" value="CHP03086"/>
</dbReference>
<protein>
    <recommendedName>
        <fullName evidence="1">Mycothiol-dependent maleylpyruvate isomerase metal-binding domain-containing protein</fullName>
    </recommendedName>
</protein>
<accession>A0A6J4L1U5</accession>